<dbReference type="InterPro" id="IPR000084">
    <property type="entry name" value="PE-PGRS_N"/>
</dbReference>
<evidence type="ECO:0000313" key="3">
    <source>
        <dbReference type="Proteomes" id="UP000005088"/>
    </source>
</evidence>
<dbReference type="Proteomes" id="UP000005088">
    <property type="component" value="Unassembled WGS sequence"/>
</dbReference>
<evidence type="ECO:0000259" key="1">
    <source>
        <dbReference type="Pfam" id="PF00934"/>
    </source>
</evidence>
<evidence type="ECO:0000313" key="2">
    <source>
        <dbReference type="EMBL" id="EFD44111.2"/>
    </source>
</evidence>
<dbReference type="AlphaFoldDB" id="A0A9P2H9C3"/>
<dbReference type="Pfam" id="PF00934">
    <property type="entry name" value="PE"/>
    <property type="match status" value="1"/>
</dbReference>
<feature type="domain" description="PE" evidence="1">
    <location>
        <begin position="113"/>
        <end position="183"/>
    </location>
</feature>
<name>A0A9P2H9C3_MYCTX</name>
<dbReference type="SUPFAM" id="SSF140459">
    <property type="entry name" value="PE/PPE dimer-like"/>
    <property type="match status" value="1"/>
</dbReference>
<dbReference type="Gene3D" id="1.10.287.850">
    <property type="entry name" value="HP0062-like domain"/>
    <property type="match status" value="1"/>
</dbReference>
<dbReference type="InterPro" id="IPR038332">
    <property type="entry name" value="PPE_sf"/>
</dbReference>
<accession>A0A9P2H9C3</accession>
<reference evidence="3" key="1">
    <citation type="submission" date="2009-03" db="EMBL/GenBank/DDBJ databases">
        <title>The Genome Sequence of Mycobacterium africanum strain K85 (originally listed here as Mycobacterium tuberculosis).</title>
        <authorList>
            <consortium name="The Broad Institute Genome Sequencing Platform"/>
            <person name="Small P."/>
            <person name="Gagneaux S."/>
            <person name="Hopewell P."/>
            <person name="Young S.K."/>
            <person name="Kodira C.D."/>
            <person name="Zeng Q."/>
            <person name="Koehrsen M."/>
            <person name="Alvarado L."/>
            <person name="Berlin A."/>
            <person name="Borenstein D."/>
            <person name="Chen Z."/>
            <person name="Engels R."/>
            <person name="Freedman E."/>
            <person name="Gellesch M."/>
            <person name="Goldberg J."/>
            <person name="Griggs A."/>
            <person name="Gujja S."/>
            <person name="Heiman D."/>
            <person name="Hepburn T."/>
            <person name="Howarth C."/>
            <person name="Jen D."/>
            <person name="Larson L."/>
            <person name="Lewis B."/>
            <person name="Mehta T."/>
            <person name="Park D."/>
            <person name="Pearson M."/>
            <person name="Roberts A."/>
            <person name="Saif S."/>
            <person name="Shea T."/>
            <person name="Shenoy N."/>
            <person name="Sisk P."/>
            <person name="Stolte C."/>
            <person name="Sykes S."/>
            <person name="Walk T."/>
            <person name="White J."/>
            <person name="Yandava C."/>
            <person name="Nusbaum C."/>
            <person name="Galagan J."/>
            <person name="Birren B."/>
        </authorList>
    </citation>
    <scope>NUCLEOTIDE SEQUENCE [LARGE SCALE GENOMIC DNA]</scope>
    <source>
        <strain evidence="3">K85</strain>
    </source>
</reference>
<gene>
    <name evidence="2" type="ORF">TBOG_02946</name>
</gene>
<dbReference type="EMBL" id="GG663503">
    <property type="protein sequence ID" value="EFD44111.2"/>
    <property type="molecule type" value="Genomic_DNA"/>
</dbReference>
<organism evidence="2 3">
    <name type="scientific">Mycobacterium tuberculosis variant africanum K85</name>
    <dbReference type="NCBI Taxonomy" id="611304"/>
    <lineage>
        <taxon>Bacteria</taxon>
        <taxon>Bacillati</taxon>
        <taxon>Actinomycetota</taxon>
        <taxon>Actinomycetes</taxon>
        <taxon>Mycobacteriales</taxon>
        <taxon>Mycobacteriaceae</taxon>
        <taxon>Mycobacterium</taxon>
        <taxon>Mycobacterium tuberculosis complex</taxon>
    </lineage>
</organism>
<sequence>MADATPRWQYVQRDRLIADLRRNRGDRRHAAGATPTGPRFPLLFGGESLTPWTAPSRGCSRWCSRPDFTETQAVISEGNYSPCKAFPWRHTDSRLVLIARPDILCSRGPEAMRAKAADLDLAAAAKTVGVQPAADQVAAAIAAILLSHAQIYQDISTQMAAFHDQLVENRTADSTSYASAEANAQQSLLNAMDAPSWQQRRETVGEVGLPADPAGSGTATAAVAAATTARAGSRSAAQATVAPIGGLKLRRESALSQPGDLHHHVEVGDALPRVDPFQRGNVGVVAAYTHTDVLLGDLIVIGGVVVPPSTGPGLNPGMAAPVYRLSHHGITLRV</sequence>
<protein>
    <submittedName>
        <fullName evidence="2">PE family protein</fullName>
    </submittedName>
</protein>
<proteinExistence type="predicted"/>